<dbReference type="EnsemblMetazoa" id="AATE002168-RA">
    <property type="protein sequence ID" value="AATE002168-PA.1"/>
    <property type="gene ID" value="AATE002168"/>
</dbReference>
<protein>
    <submittedName>
        <fullName evidence="1">Uncharacterized protein</fullName>
    </submittedName>
</protein>
<dbReference type="AlphaFoldDB" id="A0A182IMY9"/>
<accession>A0A182IMY9</accession>
<reference evidence="1" key="1">
    <citation type="submission" date="2022-08" db="UniProtKB">
        <authorList>
            <consortium name="EnsemblMetazoa"/>
        </authorList>
    </citation>
    <scope>IDENTIFICATION</scope>
    <source>
        <strain evidence="1">EBRO</strain>
    </source>
</reference>
<organism evidence="1">
    <name type="scientific">Anopheles atroparvus</name>
    <name type="common">European mosquito</name>
    <dbReference type="NCBI Taxonomy" id="41427"/>
    <lineage>
        <taxon>Eukaryota</taxon>
        <taxon>Metazoa</taxon>
        <taxon>Ecdysozoa</taxon>
        <taxon>Arthropoda</taxon>
        <taxon>Hexapoda</taxon>
        <taxon>Insecta</taxon>
        <taxon>Pterygota</taxon>
        <taxon>Neoptera</taxon>
        <taxon>Endopterygota</taxon>
        <taxon>Diptera</taxon>
        <taxon>Nematocera</taxon>
        <taxon>Culicoidea</taxon>
        <taxon>Culicidae</taxon>
        <taxon>Anophelinae</taxon>
        <taxon>Anopheles</taxon>
    </lineage>
</organism>
<dbReference type="InterPro" id="IPR032675">
    <property type="entry name" value="LRR_dom_sf"/>
</dbReference>
<evidence type="ECO:0000313" key="1">
    <source>
        <dbReference type="EnsemblMetazoa" id="AATE002168-PA.1"/>
    </source>
</evidence>
<dbReference type="STRING" id="41427.A0A182IMY9"/>
<name>A0A182IMY9_ANOAO</name>
<dbReference type="SUPFAM" id="SSF52047">
    <property type="entry name" value="RNI-like"/>
    <property type="match status" value="1"/>
</dbReference>
<proteinExistence type="predicted"/>
<sequence>MRSCYGLFICVNKLRNLPEREALRQTLSGVKELSLAYIQIFNDAILHKLLAIMPSLNSLRFVGLNISFHSGPYKKLSTGAQIQPSNGRLTFLYIFQICSELPRLRVLILRRCLAIGNQGVRQVAQLAQLQVLDVSYCYGINGEGILEGITSSKNDNRRELHICELALSERCIIAITENLPELRLLDLSRCFRDILDLCLQYICRNLVRLKKLFLDDYMKVFEGG</sequence>
<dbReference type="VEuPathDB" id="VectorBase:AATE002168"/>
<dbReference type="Gene3D" id="3.80.10.10">
    <property type="entry name" value="Ribonuclease Inhibitor"/>
    <property type="match status" value="1"/>
</dbReference>